<evidence type="ECO:0000313" key="1">
    <source>
        <dbReference type="EMBL" id="ETR66303.1"/>
    </source>
</evidence>
<dbReference type="EMBL" id="ATBP01002087">
    <property type="protein sequence ID" value="ETR66303.1"/>
    <property type="molecule type" value="Genomic_DNA"/>
</dbReference>
<sequence length="166" mass="19168">MPSVIVFLSIFLLYLTPCEARYCVLETTDTNHLSIQKDSILGNPVNVWIASDQTPVYHCYESTDQPKDYLTIGKRFFVVRSNYKVIHNRQQWSLLTASHTQNVNKTTIIGWVLHDHLLDRFIPLKDPKTGLLQKVLIKEGDAHQGDVLNVYKSHNAQKCERFVNTR</sequence>
<organism evidence="1 2">
    <name type="scientific">Candidatus Magnetoglobus multicellularis str. Araruama</name>
    <dbReference type="NCBI Taxonomy" id="890399"/>
    <lineage>
        <taxon>Bacteria</taxon>
        <taxon>Pseudomonadati</taxon>
        <taxon>Thermodesulfobacteriota</taxon>
        <taxon>Desulfobacteria</taxon>
        <taxon>Desulfobacterales</taxon>
        <taxon>Desulfobacteraceae</taxon>
        <taxon>Candidatus Magnetoglobus</taxon>
    </lineage>
</organism>
<dbReference type="Proteomes" id="UP000189670">
    <property type="component" value="Unassembled WGS sequence"/>
</dbReference>
<feature type="non-terminal residue" evidence="1">
    <location>
        <position position="166"/>
    </location>
</feature>
<evidence type="ECO:0000313" key="2">
    <source>
        <dbReference type="Proteomes" id="UP000189670"/>
    </source>
</evidence>
<reference evidence="2" key="1">
    <citation type="submission" date="2012-11" db="EMBL/GenBank/DDBJ databases">
        <authorList>
            <person name="Lucero-Rivera Y.E."/>
            <person name="Tovar-Ramirez D."/>
        </authorList>
    </citation>
    <scope>NUCLEOTIDE SEQUENCE [LARGE SCALE GENOMIC DNA]</scope>
    <source>
        <strain evidence="2">Araruama</strain>
    </source>
</reference>
<comment type="caution">
    <text evidence="1">The sequence shown here is derived from an EMBL/GenBank/DDBJ whole genome shotgun (WGS) entry which is preliminary data.</text>
</comment>
<protein>
    <submittedName>
        <fullName evidence="1">Uncharacterized protein</fullName>
    </submittedName>
</protein>
<name>A0A1V1NUR9_9BACT</name>
<proteinExistence type="predicted"/>
<gene>
    <name evidence="1" type="ORF">OMM_12971</name>
</gene>
<accession>A0A1V1NUR9</accession>
<dbReference type="AlphaFoldDB" id="A0A1V1NUR9"/>